<evidence type="ECO:0000259" key="1">
    <source>
        <dbReference type="Pfam" id="PF08281"/>
    </source>
</evidence>
<reference evidence="2 3" key="1">
    <citation type="submission" date="2016-10" db="EMBL/GenBank/DDBJ databases">
        <authorList>
            <person name="de Groot N.N."/>
        </authorList>
    </citation>
    <scope>NUCLEOTIDE SEQUENCE [LARGE SCALE GENOMIC DNA]</scope>
    <source>
        <strain evidence="2 3">DSM 23310</strain>
    </source>
</reference>
<dbReference type="InterPro" id="IPR036388">
    <property type="entry name" value="WH-like_DNA-bd_sf"/>
</dbReference>
<dbReference type="GO" id="GO:0006352">
    <property type="term" value="P:DNA-templated transcription initiation"/>
    <property type="evidence" value="ECO:0007669"/>
    <property type="project" value="InterPro"/>
</dbReference>
<dbReference type="Gene3D" id="1.10.10.10">
    <property type="entry name" value="Winged helix-like DNA-binding domain superfamily/Winged helix DNA-binding domain"/>
    <property type="match status" value="1"/>
</dbReference>
<dbReference type="SUPFAM" id="SSF88659">
    <property type="entry name" value="Sigma3 and sigma4 domains of RNA polymerase sigma factors"/>
    <property type="match status" value="1"/>
</dbReference>
<evidence type="ECO:0000313" key="2">
    <source>
        <dbReference type="EMBL" id="SDX13097.1"/>
    </source>
</evidence>
<accession>A0A1H2Z700</accession>
<dbReference type="GO" id="GO:0016987">
    <property type="term" value="F:sigma factor activity"/>
    <property type="evidence" value="ECO:0007669"/>
    <property type="project" value="InterPro"/>
</dbReference>
<dbReference type="EMBL" id="FNNG01000007">
    <property type="protein sequence ID" value="SDX13097.1"/>
    <property type="molecule type" value="Genomic_DNA"/>
</dbReference>
<dbReference type="Pfam" id="PF08281">
    <property type="entry name" value="Sigma70_r4_2"/>
    <property type="match status" value="1"/>
</dbReference>
<dbReference type="GO" id="GO:0003677">
    <property type="term" value="F:DNA binding"/>
    <property type="evidence" value="ECO:0007669"/>
    <property type="project" value="InterPro"/>
</dbReference>
<proteinExistence type="predicted"/>
<keyword evidence="3" id="KW-1185">Reference proteome</keyword>
<evidence type="ECO:0000313" key="3">
    <source>
        <dbReference type="Proteomes" id="UP000198828"/>
    </source>
</evidence>
<name>A0A1H2Z700_9FIRM</name>
<organism evidence="2 3">
    <name type="scientific">Tepidimicrobium xylanilyticum</name>
    <dbReference type="NCBI Taxonomy" id="1123352"/>
    <lineage>
        <taxon>Bacteria</taxon>
        <taxon>Bacillati</taxon>
        <taxon>Bacillota</taxon>
        <taxon>Tissierellia</taxon>
        <taxon>Tissierellales</taxon>
        <taxon>Tepidimicrobiaceae</taxon>
        <taxon>Tepidimicrobium</taxon>
    </lineage>
</organism>
<protein>
    <submittedName>
        <fullName evidence="2">Sigma-70, region 4</fullName>
    </submittedName>
</protein>
<sequence>MLKTEEKESINMFMDNLKTLSIDEKNIIVLKIYFEYTFEIISDELKMPISTVKTKYYRALEKLKIEEGVYDR</sequence>
<dbReference type="InterPro" id="IPR013324">
    <property type="entry name" value="RNA_pol_sigma_r3/r4-like"/>
</dbReference>
<dbReference type="AlphaFoldDB" id="A0A1H2Z700"/>
<feature type="domain" description="RNA polymerase sigma factor 70 region 4 type 2" evidence="1">
    <location>
        <begin position="17"/>
        <end position="63"/>
    </location>
</feature>
<dbReference type="Proteomes" id="UP000198828">
    <property type="component" value="Unassembled WGS sequence"/>
</dbReference>
<gene>
    <name evidence="2" type="ORF">SAMN05660923_01744</name>
</gene>
<dbReference type="InterPro" id="IPR013249">
    <property type="entry name" value="RNA_pol_sigma70_r4_t2"/>
</dbReference>